<sequence length="268" mass="31177">MKSIEDGVSVAESWLDLHEELFNFPPHPEHGRFHSPYAYRGMDSASFDLSTSLMRIENTGMESHLLRNFKKFARASLKDERNDWELLAVAQHHGLPTRMLDWSFSPYVALHFATSDLTRYHEDGAVWCLDTDQVHAHLPSALRHRLADDDLLVFTVELLDELFQDMSDFEQLKGDDDFVICLDPPSIDERIVNQYAMFTIMSNRDRGLDDWLKQYPGLYKKIIIPAELKLEVRDKLDQANVNERIIYPGLQGISAWLKRHCTNTRLMR</sequence>
<keyword evidence="3" id="KW-1185">Reference proteome</keyword>
<feature type="domain" description="FRG" evidence="1">
    <location>
        <begin position="33"/>
        <end position="127"/>
    </location>
</feature>
<dbReference type="Pfam" id="PF08867">
    <property type="entry name" value="FRG"/>
    <property type="match status" value="1"/>
</dbReference>
<evidence type="ECO:0000313" key="3">
    <source>
        <dbReference type="Proteomes" id="UP000078148"/>
    </source>
</evidence>
<dbReference type="OrthoDB" id="9816036at2"/>
<name>A0A172ZDM3_9BACL</name>
<evidence type="ECO:0000259" key="1">
    <source>
        <dbReference type="SMART" id="SM00901"/>
    </source>
</evidence>
<reference evidence="3" key="1">
    <citation type="submission" date="2015-10" db="EMBL/GenBank/DDBJ databases">
        <title>Genome of Paenibacillus bovis sp. nov.</title>
        <authorList>
            <person name="Wu Z."/>
            <person name="Gao C."/>
            <person name="Liu Z."/>
            <person name="Zheng H."/>
        </authorList>
    </citation>
    <scope>NUCLEOTIDE SEQUENCE [LARGE SCALE GENOMIC DNA]</scope>
    <source>
        <strain evidence="3">BD3526</strain>
    </source>
</reference>
<dbReference type="AlphaFoldDB" id="A0A172ZDM3"/>
<dbReference type="KEGG" id="pbv:AR543_03830"/>
<accession>A0A172ZDM3</accession>
<protein>
    <submittedName>
        <fullName evidence="2">FRG domain-containing protein</fullName>
    </submittedName>
</protein>
<dbReference type="Proteomes" id="UP000078148">
    <property type="component" value="Chromosome"/>
</dbReference>
<evidence type="ECO:0000313" key="2">
    <source>
        <dbReference type="EMBL" id="ANF95240.1"/>
    </source>
</evidence>
<dbReference type="STRING" id="1616788.AR543_03830"/>
<dbReference type="SMART" id="SM00901">
    <property type="entry name" value="FRG"/>
    <property type="match status" value="1"/>
</dbReference>
<organism evidence="2 3">
    <name type="scientific">Paenibacillus bovis</name>
    <dbReference type="NCBI Taxonomy" id="1616788"/>
    <lineage>
        <taxon>Bacteria</taxon>
        <taxon>Bacillati</taxon>
        <taxon>Bacillota</taxon>
        <taxon>Bacilli</taxon>
        <taxon>Bacillales</taxon>
        <taxon>Paenibacillaceae</taxon>
        <taxon>Paenibacillus</taxon>
    </lineage>
</organism>
<proteinExistence type="predicted"/>
<dbReference type="RefSeq" id="WP_060531983.1">
    <property type="nucleotide sequence ID" value="NZ_CP013023.1"/>
</dbReference>
<dbReference type="InterPro" id="IPR014966">
    <property type="entry name" value="FRG-dom"/>
</dbReference>
<dbReference type="EMBL" id="CP013023">
    <property type="protein sequence ID" value="ANF95240.1"/>
    <property type="molecule type" value="Genomic_DNA"/>
</dbReference>
<reference evidence="2 3" key="2">
    <citation type="journal article" date="2016" name="Int. J. Syst. Evol. Microbiol.">
        <title>Paenibacillus bovis sp. nov., isolated from raw yak (Bos grunniens) milk.</title>
        <authorList>
            <person name="Gao C."/>
            <person name="Han J."/>
            <person name="Liu Z."/>
            <person name="Xu X."/>
            <person name="Hang F."/>
            <person name="Wu Z."/>
        </authorList>
    </citation>
    <scope>NUCLEOTIDE SEQUENCE [LARGE SCALE GENOMIC DNA]</scope>
    <source>
        <strain evidence="2 3">BD3526</strain>
    </source>
</reference>
<gene>
    <name evidence="2" type="ORF">AR543_03830</name>
</gene>